<evidence type="ECO:0000256" key="3">
    <source>
        <dbReference type="ARBA" id="ARBA00013237"/>
    </source>
</evidence>
<dbReference type="InterPro" id="IPR053717">
    <property type="entry name" value="MerB_lyase_sf"/>
</dbReference>
<evidence type="ECO:0000256" key="4">
    <source>
        <dbReference type="ARBA" id="ARBA00018180"/>
    </source>
</evidence>
<evidence type="ECO:0000256" key="1">
    <source>
        <dbReference type="ARBA" id="ARBA00000165"/>
    </source>
</evidence>
<dbReference type="GO" id="GO:0018836">
    <property type="term" value="F:alkylmercury lyase activity"/>
    <property type="evidence" value="ECO:0007669"/>
    <property type="project" value="UniProtKB-EC"/>
</dbReference>
<evidence type="ECO:0000256" key="7">
    <source>
        <dbReference type="ARBA" id="ARBA00023239"/>
    </source>
</evidence>
<dbReference type="InterPro" id="IPR004927">
    <property type="entry name" value="MerB"/>
</dbReference>
<dbReference type="EC" id="4.99.1.2" evidence="3"/>
<dbReference type="AlphaFoldDB" id="A0A849AGJ5"/>
<dbReference type="Proteomes" id="UP000557772">
    <property type="component" value="Unassembled WGS sequence"/>
</dbReference>
<evidence type="ECO:0000256" key="5">
    <source>
        <dbReference type="ARBA" id="ARBA00022466"/>
    </source>
</evidence>
<evidence type="ECO:0000256" key="8">
    <source>
        <dbReference type="ARBA" id="ARBA00025326"/>
    </source>
</evidence>
<dbReference type="NCBIfam" id="NF033555">
    <property type="entry name" value="lyase_MerB"/>
    <property type="match status" value="1"/>
</dbReference>
<keyword evidence="6" id="KW-0476">Mercury</keyword>
<feature type="domain" description="Alkylmercury lyase helix-turn-helix" evidence="10">
    <location>
        <begin position="7"/>
        <end position="80"/>
    </location>
</feature>
<sequence length="214" mass="22541">MTSQVEQLSARLDAAFDRTGSTADLRTLTQPLLQLLTAGQPVSAEQLAAATGRSVAQIHAALPNLPSIELDAQARVIGMGITLTPTAHRFEVQGTRLYTWCALDTLIFPALIGRTAHVTSSCHATGEPVRLTVSPDHVFDITPADAVVSIVTPDDVSAVRTSFCNEVHFFASPEAAAPWLAEHPGATVLPITDAFALGQGMAANQFTSQPPACC</sequence>
<keyword evidence="12" id="KW-1185">Reference proteome</keyword>
<comment type="caution">
    <text evidence="11">The sequence shown here is derived from an EMBL/GenBank/DDBJ whole genome shotgun (WGS) entry which is preliminary data.</text>
</comment>
<evidence type="ECO:0000259" key="10">
    <source>
        <dbReference type="Pfam" id="PF12324"/>
    </source>
</evidence>
<comment type="function">
    <text evidence="8">Cleaves the carbon-mercury bond of organomercurials such as phenylmercuric acetate. One product is Hg(2+), which is subsequently detoxified by the mercuric reductase.</text>
</comment>
<keyword evidence="5" id="KW-0475">Mercuric resistance</keyword>
<dbReference type="GO" id="GO:0046689">
    <property type="term" value="P:response to mercury ion"/>
    <property type="evidence" value="ECO:0007669"/>
    <property type="project" value="UniProtKB-KW"/>
</dbReference>
<dbReference type="PIRSF" id="PIRSF001458">
    <property type="entry name" value="MerB"/>
    <property type="match status" value="1"/>
</dbReference>
<evidence type="ECO:0000313" key="11">
    <source>
        <dbReference type="EMBL" id="NNG39964.1"/>
    </source>
</evidence>
<reference evidence="11 12" key="1">
    <citation type="submission" date="2020-05" db="EMBL/GenBank/DDBJ databases">
        <title>Flexivirga sp. ID2601S isolated from air conditioner.</title>
        <authorList>
            <person name="Kim D.H."/>
        </authorList>
    </citation>
    <scope>NUCLEOTIDE SEQUENCE [LARGE SCALE GENOMIC DNA]</scope>
    <source>
        <strain evidence="11 12">ID2601S</strain>
    </source>
</reference>
<dbReference type="PRINTS" id="PR01699">
    <property type="entry name" value="ORGNOHGLYASE"/>
</dbReference>
<comment type="catalytic activity">
    <reaction evidence="1">
        <text>an alkylmercury + H(+) = an alkane + Hg(2+)</text>
        <dbReference type="Rhea" id="RHEA:18777"/>
        <dbReference type="ChEBI" id="CHEBI:15378"/>
        <dbReference type="ChEBI" id="CHEBI:16793"/>
        <dbReference type="ChEBI" id="CHEBI:18310"/>
        <dbReference type="ChEBI" id="CHEBI:83725"/>
        <dbReference type="EC" id="4.99.1.2"/>
    </reaction>
</comment>
<dbReference type="NCBIfam" id="NF009710">
    <property type="entry name" value="PRK13239.1"/>
    <property type="match status" value="1"/>
</dbReference>
<dbReference type="SUPFAM" id="SSF160387">
    <property type="entry name" value="NosL/MerB-like"/>
    <property type="match status" value="1"/>
</dbReference>
<evidence type="ECO:0000256" key="9">
    <source>
        <dbReference type="ARBA" id="ARBA00031271"/>
    </source>
</evidence>
<dbReference type="Gene3D" id="3.30.450.410">
    <property type="match status" value="1"/>
</dbReference>
<dbReference type="Pfam" id="PF03243">
    <property type="entry name" value="MerB"/>
    <property type="match status" value="1"/>
</dbReference>
<accession>A0A849AGJ5</accession>
<keyword evidence="7 11" id="KW-0456">Lyase</keyword>
<gene>
    <name evidence="11" type="primary">merB</name>
    <name evidence="11" type="ORF">HJ588_11870</name>
</gene>
<protein>
    <recommendedName>
        <fullName evidence="4">Alkylmercury lyase</fullName>
        <ecNumber evidence="3">4.99.1.2</ecNumber>
    </recommendedName>
    <alternativeName>
        <fullName evidence="9">Organomercurial lyase</fullName>
    </alternativeName>
</protein>
<dbReference type="SUPFAM" id="SSF46785">
    <property type="entry name" value="Winged helix' DNA-binding domain"/>
    <property type="match status" value="1"/>
</dbReference>
<dbReference type="RefSeq" id="WP_171155192.1">
    <property type="nucleotide sequence ID" value="NZ_JABENB010000001.1"/>
</dbReference>
<dbReference type="Pfam" id="PF12324">
    <property type="entry name" value="HTH_15"/>
    <property type="match status" value="1"/>
</dbReference>
<dbReference type="EMBL" id="JABENB010000001">
    <property type="protein sequence ID" value="NNG39964.1"/>
    <property type="molecule type" value="Genomic_DNA"/>
</dbReference>
<evidence type="ECO:0000256" key="2">
    <source>
        <dbReference type="ARBA" id="ARBA00009443"/>
    </source>
</evidence>
<comment type="similarity">
    <text evidence="2">Belongs to the MerB family.</text>
</comment>
<dbReference type="InterPro" id="IPR024259">
    <property type="entry name" value="MerB_HTH_dom"/>
</dbReference>
<evidence type="ECO:0000313" key="12">
    <source>
        <dbReference type="Proteomes" id="UP000557772"/>
    </source>
</evidence>
<proteinExistence type="inferred from homology"/>
<organism evidence="11 12">
    <name type="scientific">Flexivirga aerilata</name>
    <dbReference type="NCBI Taxonomy" id="1656889"/>
    <lineage>
        <taxon>Bacteria</taxon>
        <taxon>Bacillati</taxon>
        <taxon>Actinomycetota</taxon>
        <taxon>Actinomycetes</taxon>
        <taxon>Micrococcales</taxon>
        <taxon>Dermacoccaceae</taxon>
        <taxon>Flexivirga</taxon>
    </lineage>
</organism>
<evidence type="ECO:0000256" key="6">
    <source>
        <dbReference type="ARBA" id="ARBA00022914"/>
    </source>
</evidence>
<name>A0A849AGJ5_9MICO</name>
<dbReference type="InterPro" id="IPR036390">
    <property type="entry name" value="WH_DNA-bd_sf"/>
</dbReference>